<reference evidence="2" key="1">
    <citation type="journal article" date="2018" name="Proc. Natl. Acad. Sci. U.S.A.">
        <title>Linking secondary metabolites to gene clusters through genome sequencing of six diverse Aspergillus species.</title>
        <authorList>
            <person name="Kaerboelling I."/>
            <person name="Vesth T.C."/>
            <person name="Frisvad J.C."/>
            <person name="Nybo J.L."/>
            <person name="Theobald S."/>
            <person name="Kuo A."/>
            <person name="Bowyer P."/>
            <person name="Matsuda Y."/>
            <person name="Mondo S."/>
            <person name="Lyhne E.K."/>
            <person name="Kogle M.E."/>
            <person name="Clum A."/>
            <person name="Lipzen A."/>
            <person name="Salamov A."/>
            <person name="Ngan C.Y."/>
            <person name="Daum C."/>
            <person name="Chiniquy J."/>
            <person name="Barry K."/>
            <person name="LaButti K."/>
            <person name="Haridas S."/>
            <person name="Simmons B.A."/>
            <person name="Magnuson J.K."/>
            <person name="Mortensen U.H."/>
            <person name="Larsen T.O."/>
            <person name="Grigoriev I.V."/>
            <person name="Baker S.E."/>
            <person name="Andersen M.R."/>
        </authorList>
    </citation>
    <scope>NUCLEOTIDE SEQUENCE [LARGE SCALE GENOMIC DNA]</scope>
    <source>
        <strain evidence="2">IBT 16806</strain>
    </source>
</reference>
<dbReference type="GeneID" id="36529540"/>
<dbReference type="STRING" id="1392255.A0A2I1CB30"/>
<evidence type="ECO:0000313" key="1">
    <source>
        <dbReference type="EMBL" id="PKX94838.1"/>
    </source>
</evidence>
<accession>A0A2I1CB30</accession>
<dbReference type="OMA" id="QWIATFR"/>
<keyword evidence="2" id="KW-1185">Reference proteome</keyword>
<dbReference type="EMBL" id="MSZS01000003">
    <property type="protein sequence ID" value="PKX94838.1"/>
    <property type="molecule type" value="Genomic_DNA"/>
</dbReference>
<evidence type="ECO:0008006" key="3">
    <source>
        <dbReference type="Google" id="ProtNLM"/>
    </source>
</evidence>
<gene>
    <name evidence="1" type="ORF">P174DRAFT_368224</name>
</gene>
<sequence length="150" mass="17085">EHLFEIAAQVTHSVPPYLLDFESRTLVPFSATNGAVSDHLSQMLSRATFVDEVGAQVLPETPEVSLHPLQEPGLDSYTEVLTRHLSRYAQQMMGSGIIPTDEMFQQEARRLLFDSEDQWNQTIADNREWLAHFRGQQSNNSHHQAQRTLL</sequence>
<name>A0A2I1CB30_ASPN1</name>
<protein>
    <recommendedName>
        <fullName evidence="3">HTH CENPB-type domain-containing protein</fullName>
    </recommendedName>
</protein>
<dbReference type="RefSeq" id="XP_024683433.1">
    <property type="nucleotide sequence ID" value="XM_024822214.1"/>
</dbReference>
<dbReference type="OrthoDB" id="5399138at2759"/>
<proteinExistence type="predicted"/>
<dbReference type="Proteomes" id="UP000234474">
    <property type="component" value="Unassembled WGS sequence"/>
</dbReference>
<organism evidence="1 2">
    <name type="scientific">Aspergillus novofumigatus (strain IBT 16806)</name>
    <dbReference type="NCBI Taxonomy" id="1392255"/>
    <lineage>
        <taxon>Eukaryota</taxon>
        <taxon>Fungi</taxon>
        <taxon>Dikarya</taxon>
        <taxon>Ascomycota</taxon>
        <taxon>Pezizomycotina</taxon>
        <taxon>Eurotiomycetes</taxon>
        <taxon>Eurotiomycetidae</taxon>
        <taxon>Eurotiales</taxon>
        <taxon>Aspergillaceae</taxon>
        <taxon>Aspergillus</taxon>
        <taxon>Aspergillus subgen. Fumigati</taxon>
    </lineage>
</organism>
<feature type="non-terminal residue" evidence="1">
    <location>
        <position position="1"/>
    </location>
</feature>
<evidence type="ECO:0000313" key="2">
    <source>
        <dbReference type="Proteomes" id="UP000234474"/>
    </source>
</evidence>
<dbReference type="VEuPathDB" id="FungiDB:P174DRAFT_368224"/>
<dbReference type="AlphaFoldDB" id="A0A2I1CB30"/>
<comment type="caution">
    <text evidence="1">The sequence shown here is derived from an EMBL/GenBank/DDBJ whole genome shotgun (WGS) entry which is preliminary data.</text>
</comment>
<dbReference type="GO" id="GO:0003677">
    <property type="term" value="F:DNA binding"/>
    <property type="evidence" value="ECO:0007669"/>
    <property type="project" value="UniProtKB-KW"/>
</dbReference>